<reference evidence="8 9" key="1">
    <citation type="submission" date="2020-04" db="EMBL/GenBank/DDBJ databases">
        <authorList>
            <consortium name="Desulfovibrio sp. FSS-1 genome sequencing consortium"/>
            <person name="Shimoshige H."/>
            <person name="Kobayashi H."/>
            <person name="Maekawa T."/>
        </authorList>
    </citation>
    <scope>NUCLEOTIDE SEQUENCE [LARGE SCALE GENOMIC DNA]</scope>
    <source>
        <strain evidence="8 9">SIID29052-01</strain>
    </source>
</reference>
<evidence type="ECO:0000256" key="3">
    <source>
        <dbReference type="ARBA" id="ARBA00022723"/>
    </source>
</evidence>
<dbReference type="PANTHER" id="PTHR43409:SF16">
    <property type="entry name" value="SLR0320 PROTEIN"/>
    <property type="match status" value="1"/>
</dbReference>
<dbReference type="GO" id="GO:0005829">
    <property type="term" value="C:cytosol"/>
    <property type="evidence" value="ECO:0007669"/>
    <property type="project" value="TreeGrafter"/>
</dbReference>
<accession>A0A6V8M1L9</accession>
<dbReference type="AlphaFoldDB" id="A0A6V8M1L9"/>
<dbReference type="CDD" id="cd01335">
    <property type="entry name" value="Radical_SAM"/>
    <property type="match status" value="1"/>
</dbReference>
<comment type="cofactor">
    <cofactor evidence="1">
        <name>[4Fe-4S] cluster</name>
        <dbReference type="ChEBI" id="CHEBI:49883"/>
    </cofactor>
</comment>
<dbReference type="Pfam" id="PF02310">
    <property type="entry name" value="B12-binding"/>
    <property type="match status" value="1"/>
</dbReference>
<dbReference type="GO" id="GO:0003824">
    <property type="term" value="F:catalytic activity"/>
    <property type="evidence" value="ECO:0007669"/>
    <property type="project" value="InterPro"/>
</dbReference>
<evidence type="ECO:0000256" key="1">
    <source>
        <dbReference type="ARBA" id="ARBA00001966"/>
    </source>
</evidence>
<gene>
    <name evidence="8" type="ORF">NNJEOMEG_02189</name>
</gene>
<dbReference type="PROSITE" id="PS51332">
    <property type="entry name" value="B12_BINDING"/>
    <property type="match status" value="1"/>
</dbReference>
<evidence type="ECO:0000259" key="6">
    <source>
        <dbReference type="PROSITE" id="PS51332"/>
    </source>
</evidence>
<dbReference type="GO" id="GO:0051536">
    <property type="term" value="F:iron-sulfur cluster binding"/>
    <property type="evidence" value="ECO:0007669"/>
    <property type="project" value="UniProtKB-KW"/>
</dbReference>
<dbReference type="SUPFAM" id="SSF102114">
    <property type="entry name" value="Radical SAM enzymes"/>
    <property type="match status" value="1"/>
</dbReference>
<dbReference type="InterPro" id="IPR051198">
    <property type="entry name" value="BchE-like"/>
</dbReference>
<dbReference type="SFLD" id="SFLDS00029">
    <property type="entry name" value="Radical_SAM"/>
    <property type="match status" value="1"/>
</dbReference>
<evidence type="ECO:0000313" key="9">
    <source>
        <dbReference type="Proteomes" id="UP000494245"/>
    </source>
</evidence>
<organism evidence="8 9">
    <name type="scientific">Fundidesulfovibrio magnetotacticus</name>
    <dbReference type="NCBI Taxonomy" id="2730080"/>
    <lineage>
        <taxon>Bacteria</taxon>
        <taxon>Pseudomonadati</taxon>
        <taxon>Thermodesulfobacteriota</taxon>
        <taxon>Desulfovibrionia</taxon>
        <taxon>Desulfovibrionales</taxon>
        <taxon>Desulfovibrionaceae</taxon>
        <taxon>Fundidesulfovibrio</taxon>
    </lineage>
</organism>
<evidence type="ECO:0000256" key="4">
    <source>
        <dbReference type="ARBA" id="ARBA00023004"/>
    </source>
</evidence>
<evidence type="ECO:0000313" key="8">
    <source>
        <dbReference type="EMBL" id="GFK94345.1"/>
    </source>
</evidence>
<evidence type="ECO:0000259" key="7">
    <source>
        <dbReference type="PROSITE" id="PS51918"/>
    </source>
</evidence>
<dbReference type="InterPro" id="IPR006638">
    <property type="entry name" value="Elp3/MiaA/NifB-like_rSAM"/>
</dbReference>
<comment type="caution">
    <text evidence="8">The sequence shown here is derived from an EMBL/GenBank/DDBJ whole genome shotgun (WGS) entry which is preliminary data.</text>
</comment>
<feature type="domain" description="B12-binding" evidence="6">
    <location>
        <begin position="2"/>
        <end position="147"/>
    </location>
</feature>
<dbReference type="InterPro" id="IPR006158">
    <property type="entry name" value="Cobalamin-bd"/>
</dbReference>
<dbReference type="RefSeq" id="WP_173084328.1">
    <property type="nucleotide sequence ID" value="NZ_BLTE01000009.1"/>
</dbReference>
<keyword evidence="9" id="KW-1185">Reference proteome</keyword>
<reference evidence="8 9" key="2">
    <citation type="submission" date="2020-05" db="EMBL/GenBank/DDBJ databases">
        <title>Draft genome sequence of Desulfovibrio sp. strainFSS-1.</title>
        <authorList>
            <person name="Shimoshige H."/>
            <person name="Kobayashi H."/>
            <person name="Maekawa T."/>
        </authorList>
    </citation>
    <scope>NUCLEOTIDE SEQUENCE [LARGE SCALE GENOMIC DNA]</scope>
    <source>
        <strain evidence="8 9">SIID29052-01</strain>
    </source>
</reference>
<keyword evidence="2" id="KW-0949">S-adenosyl-L-methionine</keyword>
<dbReference type="InterPro" id="IPR007197">
    <property type="entry name" value="rSAM"/>
</dbReference>
<dbReference type="Pfam" id="PF04055">
    <property type="entry name" value="Radical_SAM"/>
    <property type="match status" value="1"/>
</dbReference>
<keyword evidence="5" id="KW-0411">Iron-sulfur</keyword>
<keyword evidence="3" id="KW-0479">Metal-binding</keyword>
<keyword evidence="4" id="KW-0408">Iron</keyword>
<dbReference type="SFLD" id="SFLDG01082">
    <property type="entry name" value="B12-binding_domain_containing"/>
    <property type="match status" value="1"/>
</dbReference>
<sequence length="681" mass="77985">MRDRLRVALCDLRHTTCGIHSTYVPIGIGYIGAHLIGTFGSDKIDLRLYTDVDTLMNDIQSWRPEVVGVSNYCWNSNLSYSMLAFAKKVNPETLCVMGGPDVPDEPGECLEYMTQRPALDFYVHDHFNGEQSFVDLVQAVYFGPSGLAGVQEAPTLGSMCISPSTRQLLRGERQKINKKLDFIASPYLMGILDKWLSDKYVPSLQTTRGCPYFCAYCHTGSNLKGHAEFSAERIKREIDYIFARTSKINSNRLAIFDSNFGTTKHDYEIAEHLQKYVLETNWPLFIDSETSKVNPDRAFAITKMLGHRFRYGLSRQTMNKTTEAIIKRTNIPLDKCFSIARELKVMGQDPIVCEIIVPMPEETLASYIDGQRQLVDAGINPGATYTTMMLKGTPLASPEFRARYGMKTKYRLLPRQFGEYDGKRVFEIEEVCIATNTLSFEDYKYIRIFTLLVETVCCEQMSFILRHAREAGVGMFDYTLALCDDIVKGLSPMSPIFEAFIDETRSELFDSPQAIQDFFSTDENFNALLAGKLGDNLIRKYLSKIFFQDWNILVDYFYNKLLAMAHDRLSANDRECLDAARRFAQRTMRLNRLFVDASAVNESTSMVLPCDVLAWHTNPSAKLTDYHRPAEYVLGYDKEHCLKLIDELRNIHKTSDPEHLVGNLLWRNWKVREFWAFKQIN</sequence>
<dbReference type="PANTHER" id="PTHR43409">
    <property type="entry name" value="ANAEROBIC MAGNESIUM-PROTOPORPHYRIN IX MONOMETHYL ESTER CYCLASE-RELATED"/>
    <property type="match status" value="1"/>
</dbReference>
<evidence type="ECO:0000256" key="2">
    <source>
        <dbReference type="ARBA" id="ARBA00022691"/>
    </source>
</evidence>
<dbReference type="Proteomes" id="UP000494245">
    <property type="component" value="Unassembled WGS sequence"/>
</dbReference>
<name>A0A6V8M1L9_9BACT</name>
<dbReference type="GO" id="GO:0031419">
    <property type="term" value="F:cobalamin binding"/>
    <property type="evidence" value="ECO:0007669"/>
    <property type="project" value="InterPro"/>
</dbReference>
<proteinExistence type="predicted"/>
<protein>
    <submittedName>
        <fullName evidence="8">Uncharacterized protein</fullName>
    </submittedName>
</protein>
<dbReference type="GO" id="GO:0046872">
    <property type="term" value="F:metal ion binding"/>
    <property type="evidence" value="ECO:0007669"/>
    <property type="project" value="UniProtKB-KW"/>
</dbReference>
<evidence type="ECO:0000256" key="5">
    <source>
        <dbReference type="ARBA" id="ARBA00023014"/>
    </source>
</evidence>
<dbReference type="InterPro" id="IPR058240">
    <property type="entry name" value="rSAM_sf"/>
</dbReference>
<dbReference type="EMBL" id="BLTE01000009">
    <property type="protein sequence ID" value="GFK94345.1"/>
    <property type="molecule type" value="Genomic_DNA"/>
</dbReference>
<feature type="domain" description="Radical SAM core" evidence="7">
    <location>
        <begin position="196"/>
        <end position="424"/>
    </location>
</feature>
<dbReference type="SMART" id="SM00729">
    <property type="entry name" value="Elp3"/>
    <property type="match status" value="1"/>
</dbReference>
<dbReference type="PROSITE" id="PS51918">
    <property type="entry name" value="RADICAL_SAM"/>
    <property type="match status" value="1"/>
</dbReference>
<dbReference type="Gene3D" id="3.40.50.280">
    <property type="entry name" value="Cobalamin-binding domain"/>
    <property type="match status" value="1"/>
</dbReference>